<dbReference type="GO" id="GO:0008270">
    <property type="term" value="F:zinc ion binding"/>
    <property type="evidence" value="ECO:0007669"/>
    <property type="project" value="UniProtKB-KW"/>
</dbReference>
<dbReference type="GO" id="GO:0045087">
    <property type="term" value="P:innate immune response"/>
    <property type="evidence" value="ECO:0007669"/>
    <property type="project" value="UniProtKB-KW"/>
</dbReference>
<feature type="region of interest" description="Disordered" evidence="22">
    <location>
        <begin position="516"/>
        <end position="553"/>
    </location>
</feature>
<dbReference type="CDD" id="cd19763">
    <property type="entry name" value="Bbox2_TRIM8_C-V"/>
    <property type="match status" value="1"/>
</dbReference>
<comment type="similarity">
    <text evidence="3">Belongs to the TRIM/RBCC family.</text>
</comment>
<dbReference type="InterPro" id="IPR001841">
    <property type="entry name" value="Znf_RING"/>
</dbReference>
<dbReference type="Gene3D" id="3.30.40.10">
    <property type="entry name" value="Zinc/RING finger domain, C3HC4 (zinc finger)"/>
    <property type="match status" value="1"/>
</dbReference>
<comment type="catalytic activity">
    <reaction evidence="1">
        <text>S-ubiquitinyl-[E2 ubiquitin-conjugating enzyme]-L-cysteine + [acceptor protein]-L-lysine = [E2 ubiquitin-conjugating enzyme]-L-cysteine + N(6)-ubiquitinyl-[acceptor protein]-L-lysine.</text>
        <dbReference type="EC" id="2.3.2.27"/>
    </reaction>
</comment>
<evidence type="ECO:0000256" key="11">
    <source>
        <dbReference type="ARBA" id="ARBA00022833"/>
    </source>
</evidence>
<dbReference type="OrthoDB" id="1630758at2759"/>
<keyword evidence="9 21" id="KW-0863">Zinc-finger</keyword>
<comment type="pathway">
    <text evidence="2">Protein modification; protein ubiquitination.</text>
</comment>
<dbReference type="PANTHER" id="PTHR25465">
    <property type="entry name" value="B-BOX DOMAIN CONTAINING"/>
    <property type="match status" value="1"/>
</dbReference>
<name>A0A8J6DWQ9_GALPY</name>
<dbReference type="CDD" id="cd19838">
    <property type="entry name" value="Bbox1_TRIM8_C-V"/>
    <property type="match status" value="1"/>
</dbReference>
<evidence type="ECO:0000256" key="6">
    <source>
        <dbReference type="ARBA" id="ARBA00022679"/>
    </source>
</evidence>
<dbReference type="InterPro" id="IPR051051">
    <property type="entry name" value="E3_ubiq-ligase_TRIM/RNF"/>
</dbReference>
<dbReference type="GO" id="GO:0044790">
    <property type="term" value="P:suppression of viral release by host"/>
    <property type="evidence" value="ECO:0007669"/>
    <property type="project" value="UniProtKB-ARBA"/>
</dbReference>
<dbReference type="Gene3D" id="3.30.160.60">
    <property type="entry name" value="Classic Zinc Finger"/>
    <property type="match status" value="1"/>
</dbReference>
<proteinExistence type="inferred from homology"/>
<keyword evidence="5" id="KW-0399">Innate immunity</keyword>
<evidence type="ECO:0000256" key="22">
    <source>
        <dbReference type="SAM" id="MobiDB-lite"/>
    </source>
</evidence>
<keyword evidence="25" id="KW-1185">Reference proteome</keyword>
<evidence type="ECO:0000256" key="15">
    <source>
        <dbReference type="ARBA" id="ARBA00063059"/>
    </source>
</evidence>
<evidence type="ECO:0000256" key="12">
    <source>
        <dbReference type="ARBA" id="ARBA00022859"/>
    </source>
</evidence>
<keyword evidence="12" id="KW-0391">Immunity</keyword>
<dbReference type="GO" id="GO:0005829">
    <property type="term" value="C:cytosol"/>
    <property type="evidence" value="ECO:0007669"/>
    <property type="project" value="UniProtKB-ARBA"/>
</dbReference>
<evidence type="ECO:0000256" key="4">
    <source>
        <dbReference type="ARBA" id="ARBA00012483"/>
    </source>
</evidence>
<evidence type="ECO:0000259" key="23">
    <source>
        <dbReference type="PROSITE" id="PS50089"/>
    </source>
</evidence>
<gene>
    <name evidence="24" type="ORF">J0S82_012208</name>
</gene>
<dbReference type="CDD" id="cd16580">
    <property type="entry name" value="RING-HC_TRIM8_C-V"/>
    <property type="match status" value="1"/>
</dbReference>
<evidence type="ECO:0000313" key="24">
    <source>
        <dbReference type="EMBL" id="KAG8523596.1"/>
    </source>
</evidence>
<feature type="domain" description="RING-type" evidence="23">
    <location>
        <begin position="38"/>
        <end position="79"/>
    </location>
</feature>
<dbReference type="GO" id="GO:0061630">
    <property type="term" value="F:ubiquitin protein ligase activity"/>
    <property type="evidence" value="ECO:0007669"/>
    <property type="project" value="UniProtKB-EC"/>
</dbReference>
<evidence type="ECO:0000256" key="10">
    <source>
        <dbReference type="ARBA" id="ARBA00022786"/>
    </source>
</evidence>
<dbReference type="Pfam" id="PF13445">
    <property type="entry name" value="zf-RING_UBOX"/>
    <property type="match status" value="1"/>
</dbReference>
<dbReference type="GO" id="GO:0005634">
    <property type="term" value="C:nucleus"/>
    <property type="evidence" value="ECO:0007669"/>
    <property type="project" value="UniProtKB-ARBA"/>
</dbReference>
<dbReference type="PANTHER" id="PTHR25465:SF19">
    <property type="entry name" value="E3 UBIQUITIN-PROTEIN LIGASE TRIM8"/>
    <property type="match status" value="1"/>
</dbReference>
<evidence type="ECO:0000256" key="2">
    <source>
        <dbReference type="ARBA" id="ARBA00004906"/>
    </source>
</evidence>
<sequence length="679" mass="74856">MHRTDPQGWGVGEAGPGPLPLAVMAENWKNCFEEELICPICLHVFVEPVQLPCKHNFCRGCIGEAWAKDSGLVRCPECNQAYNQKPGLEKNLKLTNIVEKFNALHVEKPPTALHCVFCRRGPPLPAQKVCLRCEAPCCQSHVQTHLQQPSTARGHLLVEADDVRAWSCPQHNAYRLYHCEAEQVAVCQYCCYYSGAHQGHSVCDVEIRRNEIRANTGAEAWRPGTCLNIQLFWCFHFCPPGRGLKCPKMLMKQQDRLEEREQDIEDQLYKLESDKRLVEVDKPKPTVRAGGSLGAGPWVGFLLSACCVDDSTPEFLGHSLSEPSVDEPALVRPYPGSPSRPGDLGSVIRNEKVSQLKEEVRLQYEKLHQLLDEDLRQTVEVLDKAQAKFCSENAAQALHLGERMQEAKKLLGSLQLLFDKTEDVSFMKNTKSVKILMDRTQTCTGSSLSPPKIGHLNSKLFLNEVAKKEKQLRKMLEGPFSTPVPFLQSVPLYPCGVSSSGAEKRKHSTAFPEASFLETSSGPVGSQYGAAGTASGEGQSGQPLGPCSSTQHLVALPGGAQPVHSSPVFPPSQYPNGSAAQQPMLPQYGGRKILVCSVDNCYCSSVANHGGHQPYPRSGHFPWTVPSQEYSHPLPPTPSVPQSLPGLAVRDWLDASQQPGHQDFYRVYGQPSTKHYVTS</sequence>
<evidence type="ECO:0000256" key="1">
    <source>
        <dbReference type="ARBA" id="ARBA00000900"/>
    </source>
</evidence>
<feature type="compositionally biased region" description="Polar residues" evidence="22">
    <location>
        <begin position="536"/>
        <end position="552"/>
    </location>
</feature>
<dbReference type="AlphaFoldDB" id="A0A8J6DWQ9"/>
<dbReference type="SMART" id="SM00184">
    <property type="entry name" value="RING"/>
    <property type="match status" value="1"/>
</dbReference>
<protein>
    <recommendedName>
        <fullName evidence="16">E3 ubiquitin-protein ligase TRIM8</fullName>
        <ecNumber evidence="4">2.3.2.27</ecNumber>
    </recommendedName>
    <alternativeName>
        <fullName evidence="17">Glioblastoma-expressed RING finger protein</fullName>
    </alternativeName>
    <alternativeName>
        <fullName evidence="18">RING finger protein 27</fullName>
    </alternativeName>
    <alternativeName>
        <fullName evidence="20">RING-type E3 ubiquitin transferase TRIM8</fullName>
    </alternativeName>
    <alternativeName>
        <fullName evidence="19">Tripartite motif-containing protein 8</fullName>
    </alternativeName>
</protein>
<dbReference type="InterPro" id="IPR017907">
    <property type="entry name" value="Znf_RING_CS"/>
</dbReference>
<dbReference type="PROSITE" id="PS00518">
    <property type="entry name" value="ZF_RING_1"/>
    <property type="match status" value="1"/>
</dbReference>
<dbReference type="PROSITE" id="PS50089">
    <property type="entry name" value="ZF_RING_2"/>
    <property type="match status" value="1"/>
</dbReference>
<evidence type="ECO:0000256" key="3">
    <source>
        <dbReference type="ARBA" id="ARBA00008518"/>
    </source>
</evidence>
<evidence type="ECO:0000256" key="7">
    <source>
        <dbReference type="ARBA" id="ARBA00022723"/>
    </source>
</evidence>
<keyword evidence="7" id="KW-0479">Metal-binding</keyword>
<evidence type="ECO:0000256" key="14">
    <source>
        <dbReference type="ARBA" id="ARBA00055398"/>
    </source>
</evidence>
<evidence type="ECO:0000256" key="19">
    <source>
        <dbReference type="ARBA" id="ARBA00079717"/>
    </source>
</evidence>
<reference evidence="24" key="1">
    <citation type="journal article" date="2021" name="Evol. Appl.">
        <title>The genome of the Pyrenean desman and the effects of bottlenecks and inbreeding on the genomic landscape of an endangered species.</title>
        <authorList>
            <person name="Escoda L."/>
            <person name="Castresana J."/>
        </authorList>
    </citation>
    <scope>NUCLEOTIDE SEQUENCE</scope>
    <source>
        <strain evidence="24">IBE-C5619</strain>
    </source>
</reference>
<keyword evidence="11" id="KW-0862">Zinc</keyword>
<dbReference type="InterPro" id="IPR027370">
    <property type="entry name" value="Znf-RING_euk"/>
</dbReference>
<dbReference type="SUPFAM" id="SSF57850">
    <property type="entry name" value="RING/U-box"/>
    <property type="match status" value="1"/>
</dbReference>
<evidence type="ECO:0000256" key="13">
    <source>
        <dbReference type="ARBA" id="ARBA00023054"/>
    </source>
</evidence>
<evidence type="ECO:0000256" key="18">
    <source>
        <dbReference type="ARBA" id="ARBA00075537"/>
    </source>
</evidence>
<keyword evidence="13" id="KW-0175">Coiled coil</keyword>
<evidence type="ECO:0000256" key="5">
    <source>
        <dbReference type="ARBA" id="ARBA00022588"/>
    </source>
</evidence>
<evidence type="ECO:0000256" key="20">
    <source>
        <dbReference type="ARBA" id="ARBA00083988"/>
    </source>
</evidence>
<comment type="caution">
    <text evidence="24">The sequence shown here is derived from an EMBL/GenBank/DDBJ whole genome shotgun (WGS) entry which is preliminary data.</text>
</comment>
<dbReference type="EC" id="2.3.2.27" evidence="4"/>
<dbReference type="EMBL" id="JAGFMF010011406">
    <property type="protein sequence ID" value="KAG8523596.1"/>
    <property type="molecule type" value="Genomic_DNA"/>
</dbReference>
<dbReference type="InterPro" id="IPR013083">
    <property type="entry name" value="Znf_RING/FYVE/PHD"/>
</dbReference>
<evidence type="ECO:0000313" key="25">
    <source>
        <dbReference type="Proteomes" id="UP000700334"/>
    </source>
</evidence>
<evidence type="ECO:0000256" key="17">
    <source>
        <dbReference type="ARBA" id="ARBA00075511"/>
    </source>
</evidence>
<organism evidence="24 25">
    <name type="scientific">Galemys pyrenaicus</name>
    <name type="common">Iberian desman</name>
    <name type="synonym">Pyrenean desman</name>
    <dbReference type="NCBI Taxonomy" id="202257"/>
    <lineage>
        <taxon>Eukaryota</taxon>
        <taxon>Metazoa</taxon>
        <taxon>Chordata</taxon>
        <taxon>Craniata</taxon>
        <taxon>Vertebrata</taxon>
        <taxon>Euteleostomi</taxon>
        <taxon>Mammalia</taxon>
        <taxon>Eutheria</taxon>
        <taxon>Laurasiatheria</taxon>
        <taxon>Eulipotyphla</taxon>
        <taxon>Talpidae</taxon>
        <taxon>Galemys</taxon>
    </lineage>
</organism>
<keyword evidence="10" id="KW-0833">Ubl conjugation pathway</keyword>
<dbReference type="Proteomes" id="UP000700334">
    <property type="component" value="Unassembled WGS sequence"/>
</dbReference>
<evidence type="ECO:0000256" key="16">
    <source>
        <dbReference type="ARBA" id="ARBA00074094"/>
    </source>
</evidence>
<dbReference type="FunFam" id="3.30.40.10:FF:000290">
    <property type="entry name" value="probable E3 ubiquitin-protein ligase TRIM8"/>
    <property type="match status" value="1"/>
</dbReference>
<comment type="function">
    <text evidence="14">E3 ubiquitin-protein ligase that participates in multiple biological processes including cell survival, differentiation, apoptosis, and in particular, the innate immune response. Participates in the activation of interferon-gamma signaling by promoting proteasomal degradation of the repressor SOCS1. Plays a positive role in the TNFalpha and IL-1beta signaling pathways. Mechanistically, induces the 'Lys-63'-linked polyubiquitination of MAP3K7/TAK1 component leading to the activation of NF-kappa-B. Also modulates STAT3 activity through negative regulation of PIAS3, either by degradation of PIAS3 through the ubiquitin-proteasome pathway or exclusion of PIAS3 from the nucleus. Negatively regulates TLR3/4-mediated innate immune response by catalyzing 'Lys-6'- and 'Lys-33'-linked polyubiquitination of TICAM1 and thereby disrupting the TICAM1-TBK1 interaction.</text>
</comment>
<evidence type="ECO:0000256" key="21">
    <source>
        <dbReference type="PROSITE-ProRule" id="PRU00175"/>
    </source>
</evidence>
<accession>A0A8J6DWQ9</accession>
<keyword evidence="8" id="KW-0677">Repeat</keyword>
<comment type="subunit">
    <text evidence="15">Homodimer. Interacts with SOCS1 (via) SH2 domain and SOCS box. Interacts with HSP90AB1; prevents nucleus translocation of phosphorylated STAT3 and HSP90AB1. Interacts with MAP3K7/TAK1. Interacts with PIAS3. Interacts with TICAM1. Interacts with TRIM15; this interaction prevents TRIM8 cytoplasmic translocation.</text>
</comment>
<dbReference type="SUPFAM" id="SSF57845">
    <property type="entry name" value="B-box zinc-binding domain"/>
    <property type="match status" value="1"/>
</dbReference>
<evidence type="ECO:0000256" key="8">
    <source>
        <dbReference type="ARBA" id="ARBA00022737"/>
    </source>
</evidence>
<evidence type="ECO:0000256" key="9">
    <source>
        <dbReference type="ARBA" id="ARBA00022771"/>
    </source>
</evidence>
<keyword evidence="6" id="KW-0808">Transferase</keyword>